<dbReference type="Proteomes" id="UP000245793">
    <property type="component" value="Unassembled WGS sequence"/>
</dbReference>
<evidence type="ECO:0000256" key="2">
    <source>
        <dbReference type="ARBA" id="ARBA00022598"/>
    </source>
</evidence>
<keyword evidence="2 6" id="KW-0436">Ligase</keyword>
<dbReference type="PANTHER" id="PTHR43201">
    <property type="entry name" value="ACYL-COA SYNTHETASE"/>
    <property type="match status" value="1"/>
</dbReference>
<dbReference type="Gene3D" id="3.40.50.980">
    <property type="match status" value="2"/>
</dbReference>
<evidence type="ECO:0000313" key="6">
    <source>
        <dbReference type="EMBL" id="PVY95164.1"/>
    </source>
</evidence>
<dbReference type="Pfam" id="PF00501">
    <property type="entry name" value="AMP-binding"/>
    <property type="match status" value="1"/>
</dbReference>
<accession>A0A2U1E5D4</accession>
<name>A0A2U1E5D4_9FIRM</name>
<keyword evidence="3" id="KW-1133">Transmembrane helix</keyword>
<protein>
    <submittedName>
        <fullName evidence="6">Yersiniabactin salicyl-AMP ligase</fullName>
    </submittedName>
</protein>
<dbReference type="SUPFAM" id="SSF56801">
    <property type="entry name" value="Acetyl-CoA synthetase-like"/>
    <property type="match status" value="1"/>
</dbReference>
<evidence type="ECO:0000313" key="7">
    <source>
        <dbReference type="Proteomes" id="UP000245793"/>
    </source>
</evidence>
<dbReference type="InterPro" id="IPR020845">
    <property type="entry name" value="AMP-binding_CS"/>
</dbReference>
<dbReference type="PANTHER" id="PTHR43201:SF5">
    <property type="entry name" value="MEDIUM-CHAIN ACYL-COA LIGASE ACSF2, MITOCHONDRIAL"/>
    <property type="match status" value="1"/>
</dbReference>
<dbReference type="Gene3D" id="2.30.38.10">
    <property type="entry name" value="Luciferase, Domain 3"/>
    <property type="match status" value="1"/>
</dbReference>
<feature type="transmembrane region" description="Helical" evidence="3">
    <location>
        <begin position="84"/>
        <end position="104"/>
    </location>
</feature>
<gene>
    <name evidence="6" type="ORF">C7381_10252</name>
</gene>
<comment type="similarity">
    <text evidence="1">Belongs to the ATP-dependent AMP-binding enzyme family.</text>
</comment>
<organism evidence="6 7">
    <name type="scientific">Ezakiella coagulans</name>
    <dbReference type="NCBI Taxonomy" id="46507"/>
    <lineage>
        <taxon>Bacteria</taxon>
        <taxon>Bacillati</taxon>
        <taxon>Bacillota</taxon>
        <taxon>Tissierellia</taxon>
        <taxon>Ezakiella</taxon>
    </lineage>
</organism>
<dbReference type="InterPro" id="IPR025110">
    <property type="entry name" value="AMP-bd_C"/>
</dbReference>
<reference evidence="6 7" key="1">
    <citation type="submission" date="2018-04" db="EMBL/GenBank/DDBJ databases">
        <title>Genomic Encyclopedia of Type Strains, Phase IV (KMG-IV): sequencing the most valuable type-strain genomes for metagenomic binning, comparative biology and taxonomic classification.</title>
        <authorList>
            <person name="Goeker M."/>
        </authorList>
    </citation>
    <scope>NUCLEOTIDE SEQUENCE [LARGE SCALE GENOMIC DNA]</scope>
    <source>
        <strain evidence="6 7">DSM 20705</strain>
    </source>
</reference>
<dbReference type="AlphaFoldDB" id="A0A2U1E5D4"/>
<dbReference type="InterPro" id="IPR000873">
    <property type="entry name" value="AMP-dep_synth/lig_dom"/>
</dbReference>
<dbReference type="PROSITE" id="PS00455">
    <property type="entry name" value="AMP_BINDING"/>
    <property type="match status" value="1"/>
</dbReference>
<feature type="domain" description="AMP-binding enzyme C-terminal" evidence="5">
    <location>
        <begin position="442"/>
        <end position="517"/>
    </location>
</feature>
<evidence type="ECO:0000256" key="3">
    <source>
        <dbReference type="SAM" id="Phobius"/>
    </source>
</evidence>
<keyword evidence="3" id="KW-0812">Transmembrane</keyword>
<dbReference type="EMBL" id="QEKV01000002">
    <property type="protein sequence ID" value="PVY95164.1"/>
    <property type="molecule type" value="Genomic_DNA"/>
</dbReference>
<evidence type="ECO:0000259" key="4">
    <source>
        <dbReference type="Pfam" id="PF00501"/>
    </source>
</evidence>
<proteinExistence type="inferred from homology"/>
<dbReference type="Gene3D" id="3.30.300.30">
    <property type="match status" value="1"/>
</dbReference>
<feature type="domain" description="AMP-dependent synthetase/ligase" evidence="4">
    <location>
        <begin position="30"/>
        <end position="391"/>
    </location>
</feature>
<dbReference type="InterPro" id="IPR045851">
    <property type="entry name" value="AMP-bd_C_sf"/>
</dbReference>
<keyword evidence="7" id="KW-1185">Reference proteome</keyword>
<dbReference type="GO" id="GO:0031956">
    <property type="term" value="F:medium-chain fatty acid-CoA ligase activity"/>
    <property type="evidence" value="ECO:0007669"/>
    <property type="project" value="TreeGrafter"/>
</dbReference>
<comment type="caution">
    <text evidence="6">The sequence shown here is derived from an EMBL/GenBank/DDBJ whole genome shotgun (WGS) entry which is preliminary data.</text>
</comment>
<dbReference type="Pfam" id="PF13193">
    <property type="entry name" value="AMP-binding_C"/>
    <property type="match status" value="1"/>
</dbReference>
<sequence>MNLEIKRQLINFYDKDVWEHLTVGEHLKMWSNTYADRVAVVDENEELTYRQLKDEVDCYANGLLNQGFCKGDKVLFQLPNSKEFIIILFAMMSIGVIPVIILMGHRYSEVKGILNKTNAKAYIGINRYLGFSYEDMVSNIIEDTKEDLQVYLIGETEKYEKLCTLRQNRKNKFVEELEYKETAIFLLSGGTTGFPKLIPNRHCEFIYLAKELANVTDMNEDTVYLAALPMSHKFALCCPGMIGTLSKGGKVVTCRVSSPDEIIPLIEEQEVSIMALVPTLANMCIEYLKNDDADISSLKYIQIGGSVLDSNLAKKIQEEFNCKLLQLYGMSESLITCSRVLDDDYDRLHTQGKKLSEFDEARIVDENGKEVPDGDFGELIVRGPYTILEYYDSSKLNDTQFTEECFLRTGDRAAKLYGDNYKIVGRVLEMINRAGEKIVPSELENILLTNKNIREVQIVGIPDETLGEKIGVFILKGSTVLTLRDIRNYLVERGLASFKLPDEVQYVDQWPLTSVGKVDKSKLKQQMIK</sequence>
<dbReference type="GO" id="GO:0006631">
    <property type="term" value="P:fatty acid metabolic process"/>
    <property type="evidence" value="ECO:0007669"/>
    <property type="project" value="TreeGrafter"/>
</dbReference>
<evidence type="ECO:0000256" key="1">
    <source>
        <dbReference type="ARBA" id="ARBA00006432"/>
    </source>
</evidence>
<evidence type="ECO:0000259" key="5">
    <source>
        <dbReference type="Pfam" id="PF13193"/>
    </source>
</evidence>
<dbReference type="RefSeq" id="WP_022620596.1">
    <property type="nucleotide sequence ID" value="NZ_QEKV01000002.1"/>
</dbReference>
<keyword evidence="3" id="KW-0472">Membrane</keyword>